<keyword evidence="1" id="KW-0597">Phosphoprotein</keyword>
<reference evidence="6" key="1">
    <citation type="submission" date="2020-10" db="EMBL/GenBank/DDBJ databases">
        <authorList>
            <person name="Gilroy R."/>
        </authorList>
    </citation>
    <scope>NUCLEOTIDE SEQUENCE</scope>
    <source>
        <strain evidence="6">CHK183-6373</strain>
    </source>
</reference>
<reference evidence="6" key="2">
    <citation type="journal article" date="2021" name="PeerJ">
        <title>Extensive microbial diversity within the chicken gut microbiome revealed by metagenomics and culture.</title>
        <authorList>
            <person name="Gilroy R."/>
            <person name="Ravi A."/>
            <person name="Getino M."/>
            <person name="Pursley I."/>
            <person name="Horton D.L."/>
            <person name="Alikhan N.F."/>
            <person name="Baker D."/>
            <person name="Gharbi K."/>
            <person name="Hall N."/>
            <person name="Watson M."/>
            <person name="Adriaenssens E.M."/>
            <person name="Foster-Nyarko E."/>
            <person name="Jarju S."/>
            <person name="Secka A."/>
            <person name="Antonio M."/>
            <person name="Oren A."/>
            <person name="Chaudhuri R.R."/>
            <person name="La Ragione R."/>
            <person name="Hildebrand F."/>
            <person name="Pallen M.J."/>
        </authorList>
    </citation>
    <scope>NUCLEOTIDE SEQUENCE</scope>
    <source>
        <strain evidence="6">CHK183-6373</strain>
    </source>
</reference>
<keyword evidence="4" id="KW-0547">Nucleotide-binding</keyword>
<protein>
    <submittedName>
        <fullName evidence="6">DUF86 domain-containing protein</fullName>
    </submittedName>
</protein>
<dbReference type="GO" id="GO:0110001">
    <property type="term" value="C:toxin-antitoxin complex"/>
    <property type="evidence" value="ECO:0007669"/>
    <property type="project" value="InterPro"/>
</dbReference>
<keyword evidence="5" id="KW-0378">Hydrolase</keyword>
<dbReference type="GO" id="GO:0000166">
    <property type="term" value="F:nucleotide binding"/>
    <property type="evidence" value="ECO:0007669"/>
    <property type="project" value="UniProtKB-KW"/>
</dbReference>
<evidence type="ECO:0000313" key="6">
    <source>
        <dbReference type="EMBL" id="HIV26366.1"/>
    </source>
</evidence>
<evidence type="ECO:0000256" key="5">
    <source>
        <dbReference type="ARBA" id="ARBA00022801"/>
    </source>
</evidence>
<gene>
    <name evidence="6" type="ORF">IAA64_00220</name>
</gene>
<evidence type="ECO:0000256" key="1">
    <source>
        <dbReference type="ARBA" id="ARBA00022553"/>
    </source>
</evidence>
<dbReference type="GO" id="GO:0004540">
    <property type="term" value="F:RNA nuclease activity"/>
    <property type="evidence" value="ECO:0007669"/>
    <property type="project" value="InterPro"/>
</dbReference>
<sequence length="123" mass="14452">MPGADRHIRDRTCVEHILRYCEQVRGSLAEIQHDRDRFLASHTYQNAISMCILQIGELVKRLSDDFLQEYTYIPWSLIAKTRDNYAHHYGTVDFEMVWTTAVDDLPAVEAFCRKYLEENAPEE</sequence>
<proteinExistence type="predicted"/>
<dbReference type="Pfam" id="PF01934">
    <property type="entry name" value="HepT-like"/>
    <property type="match status" value="1"/>
</dbReference>
<dbReference type="InterPro" id="IPR051813">
    <property type="entry name" value="HepT_RNase_toxin"/>
</dbReference>
<dbReference type="GO" id="GO:0016787">
    <property type="term" value="F:hydrolase activity"/>
    <property type="evidence" value="ECO:0007669"/>
    <property type="project" value="UniProtKB-KW"/>
</dbReference>
<accession>A0A9D1TB78</accession>
<dbReference type="InterPro" id="IPR008201">
    <property type="entry name" value="HepT-like"/>
</dbReference>
<keyword evidence="3" id="KW-0540">Nuclease</keyword>
<evidence type="ECO:0000256" key="3">
    <source>
        <dbReference type="ARBA" id="ARBA00022722"/>
    </source>
</evidence>
<dbReference type="EMBL" id="DVOT01000005">
    <property type="protein sequence ID" value="HIV26366.1"/>
    <property type="molecule type" value="Genomic_DNA"/>
</dbReference>
<evidence type="ECO:0000256" key="4">
    <source>
        <dbReference type="ARBA" id="ARBA00022741"/>
    </source>
</evidence>
<organism evidence="6 7">
    <name type="scientific">Candidatus Ornithocaccomicrobium faecavium</name>
    <dbReference type="NCBI Taxonomy" id="2840890"/>
    <lineage>
        <taxon>Bacteria</taxon>
        <taxon>Bacillati</taxon>
        <taxon>Bacillota</taxon>
        <taxon>Clostridia</taxon>
        <taxon>Candidatus Ornithocaccomicrobium</taxon>
    </lineage>
</organism>
<keyword evidence="2" id="KW-1277">Toxin-antitoxin system</keyword>
<dbReference type="Proteomes" id="UP000886884">
    <property type="component" value="Unassembled WGS sequence"/>
</dbReference>
<evidence type="ECO:0000313" key="7">
    <source>
        <dbReference type="Proteomes" id="UP000886884"/>
    </source>
</evidence>
<dbReference type="PANTHER" id="PTHR34139">
    <property type="entry name" value="UPF0331 PROTEIN MJ0127"/>
    <property type="match status" value="1"/>
</dbReference>
<dbReference type="AlphaFoldDB" id="A0A9D1TB78"/>
<comment type="caution">
    <text evidence="6">The sequence shown here is derived from an EMBL/GenBank/DDBJ whole genome shotgun (WGS) entry which is preliminary data.</text>
</comment>
<name>A0A9D1TB78_9FIRM</name>
<evidence type="ECO:0000256" key="2">
    <source>
        <dbReference type="ARBA" id="ARBA00022649"/>
    </source>
</evidence>
<dbReference type="PANTHER" id="PTHR34139:SF1">
    <property type="entry name" value="RNASE MJ1380-RELATED"/>
    <property type="match status" value="1"/>
</dbReference>